<evidence type="ECO:0000256" key="7">
    <source>
        <dbReference type="ARBA" id="ARBA00023053"/>
    </source>
</evidence>
<evidence type="ECO:0000256" key="8">
    <source>
        <dbReference type="ARBA" id="ARBA00023065"/>
    </source>
</evidence>
<feature type="transmembrane region" description="Helical" evidence="12">
    <location>
        <begin position="191"/>
        <end position="212"/>
    </location>
</feature>
<keyword evidence="8" id="KW-0406">Ion transport</keyword>
<keyword evidence="14" id="KW-1185">Reference proteome</keyword>
<dbReference type="AlphaFoldDB" id="A0A6L2Q3C8"/>
<dbReference type="GO" id="GO:0015293">
    <property type="term" value="F:symporter activity"/>
    <property type="evidence" value="ECO:0007669"/>
    <property type="project" value="TreeGrafter"/>
</dbReference>
<gene>
    <name evidence="13" type="ORF">Cfor_02244</name>
</gene>
<keyword evidence="5 12" id="KW-0812">Transmembrane</keyword>
<evidence type="ECO:0000256" key="12">
    <source>
        <dbReference type="SAM" id="Phobius"/>
    </source>
</evidence>
<accession>A0A6L2Q3C8</accession>
<keyword evidence="10" id="KW-0739">Sodium transport</keyword>
<feature type="transmembrane region" description="Helical" evidence="12">
    <location>
        <begin position="117"/>
        <end position="139"/>
    </location>
</feature>
<feature type="transmembrane region" description="Helical" evidence="12">
    <location>
        <begin position="54"/>
        <end position="78"/>
    </location>
</feature>
<comment type="caution">
    <text evidence="13">The sequence shown here is derived from an EMBL/GenBank/DDBJ whole genome shotgun (WGS) entry which is preliminary data.</text>
</comment>
<keyword evidence="6 12" id="KW-1133">Transmembrane helix</keyword>
<dbReference type="InParanoid" id="A0A6L2Q3C8"/>
<keyword evidence="3" id="KW-0813">Transport</keyword>
<organism evidence="13 14">
    <name type="scientific">Coptotermes formosanus</name>
    <name type="common">Formosan subterranean termite</name>
    <dbReference type="NCBI Taxonomy" id="36987"/>
    <lineage>
        <taxon>Eukaryota</taxon>
        <taxon>Metazoa</taxon>
        <taxon>Ecdysozoa</taxon>
        <taxon>Arthropoda</taxon>
        <taxon>Hexapoda</taxon>
        <taxon>Insecta</taxon>
        <taxon>Pterygota</taxon>
        <taxon>Neoptera</taxon>
        <taxon>Polyneoptera</taxon>
        <taxon>Dictyoptera</taxon>
        <taxon>Blattodea</taxon>
        <taxon>Blattoidea</taxon>
        <taxon>Termitoidae</taxon>
        <taxon>Rhinotermitidae</taxon>
        <taxon>Coptotermes</taxon>
    </lineage>
</organism>
<dbReference type="InterPro" id="IPR038377">
    <property type="entry name" value="Na/Glc_symporter_sf"/>
</dbReference>
<evidence type="ECO:0000256" key="1">
    <source>
        <dbReference type="ARBA" id="ARBA00004651"/>
    </source>
</evidence>
<proteinExistence type="inferred from homology"/>
<protein>
    <submittedName>
        <fullName evidence="13">Uncharacterized protein</fullName>
    </submittedName>
</protein>
<dbReference type="Gene3D" id="1.20.1730.10">
    <property type="entry name" value="Sodium/glucose cotransporter"/>
    <property type="match status" value="1"/>
</dbReference>
<evidence type="ECO:0000256" key="5">
    <source>
        <dbReference type="ARBA" id="ARBA00022692"/>
    </source>
</evidence>
<evidence type="ECO:0000256" key="6">
    <source>
        <dbReference type="ARBA" id="ARBA00022989"/>
    </source>
</evidence>
<dbReference type="PANTHER" id="PTHR42985:SF21">
    <property type="entry name" value="SODIUM-DEPENDENT MULTIVITAMIN TRANSPORTER-LIKE PROTEIN"/>
    <property type="match status" value="1"/>
</dbReference>
<evidence type="ECO:0000256" key="3">
    <source>
        <dbReference type="ARBA" id="ARBA00022448"/>
    </source>
</evidence>
<dbReference type="InterPro" id="IPR051163">
    <property type="entry name" value="Sodium:Solute_Symporter_SSF"/>
</dbReference>
<dbReference type="InterPro" id="IPR001734">
    <property type="entry name" value="Na/solute_symporter"/>
</dbReference>
<dbReference type="GO" id="GO:0005886">
    <property type="term" value="C:plasma membrane"/>
    <property type="evidence" value="ECO:0007669"/>
    <property type="project" value="UniProtKB-SubCell"/>
</dbReference>
<dbReference type="GO" id="GO:0006814">
    <property type="term" value="P:sodium ion transport"/>
    <property type="evidence" value="ECO:0007669"/>
    <property type="project" value="UniProtKB-KW"/>
</dbReference>
<keyword evidence="9 12" id="KW-0472">Membrane</keyword>
<evidence type="ECO:0000256" key="9">
    <source>
        <dbReference type="ARBA" id="ARBA00023136"/>
    </source>
</evidence>
<keyword evidence="7" id="KW-0915">Sodium</keyword>
<evidence type="ECO:0000256" key="2">
    <source>
        <dbReference type="ARBA" id="ARBA00006434"/>
    </source>
</evidence>
<dbReference type="PROSITE" id="PS50283">
    <property type="entry name" value="NA_SOLUT_SYMP_3"/>
    <property type="match status" value="1"/>
</dbReference>
<reference evidence="14" key="1">
    <citation type="submission" date="2020-01" db="EMBL/GenBank/DDBJ databases">
        <title>Draft genome sequence of the Termite Coptotermes fromosanus.</title>
        <authorList>
            <person name="Itakura S."/>
            <person name="Yosikawa Y."/>
            <person name="Umezawa K."/>
        </authorList>
    </citation>
    <scope>NUCLEOTIDE SEQUENCE [LARGE SCALE GENOMIC DNA]</scope>
</reference>
<dbReference type="Pfam" id="PF00474">
    <property type="entry name" value="SSF"/>
    <property type="match status" value="1"/>
</dbReference>
<comment type="similarity">
    <text evidence="2 11">Belongs to the sodium:solute symporter (SSF) (TC 2.A.21) family.</text>
</comment>
<dbReference type="OrthoDB" id="6748000at2759"/>
<keyword evidence="4" id="KW-1003">Cell membrane</keyword>
<dbReference type="PANTHER" id="PTHR42985">
    <property type="entry name" value="SODIUM-COUPLED MONOCARBOXYLATE TRANSPORTER"/>
    <property type="match status" value="1"/>
</dbReference>
<sequence length="255" mass="27151">MDVAGSVPGLPGLFIAGVFCAALSSMSTSLNTLSGTIYEDFLSRWLPTDKQTEGLVNFIMKLTVCVVGVICVALVFWIERMGSVVQVAVTVSGVTYGAMLGLFSLGMFFPWANTKGALVGGLTSLVFVGWLVIGAQSAIARGAIKFQWKPTSTEGCTGNLTDAVSPLSAPADSAGTLPDTDQPFLLFRLSYLYFNVLGFFAAVGIGLLVSFLTGATNPRDLHPDLLSPIVQWILPKKQQQEYQPVKQTVTAGNTR</sequence>
<dbReference type="EMBL" id="BLKM01000895">
    <property type="protein sequence ID" value="GFG39319.1"/>
    <property type="molecule type" value="Genomic_DNA"/>
</dbReference>
<dbReference type="Proteomes" id="UP000502823">
    <property type="component" value="Unassembled WGS sequence"/>
</dbReference>
<evidence type="ECO:0000313" key="14">
    <source>
        <dbReference type="Proteomes" id="UP000502823"/>
    </source>
</evidence>
<evidence type="ECO:0000256" key="11">
    <source>
        <dbReference type="RuleBase" id="RU362091"/>
    </source>
</evidence>
<evidence type="ECO:0000256" key="4">
    <source>
        <dbReference type="ARBA" id="ARBA00022475"/>
    </source>
</evidence>
<comment type="subcellular location">
    <subcellularLocation>
        <location evidence="1">Cell membrane</location>
        <topology evidence="1">Multi-pass membrane protein</topology>
    </subcellularLocation>
</comment>
<name>A0A6L2Q3C8_COPFO</name>
<evidence type="ECO:0000256" key="10">
    <source>
        <dbReference type="ARBA" id="ARBA00023201"/>
    </source>
</evidence>
<feature type="transmembrane region" description="Helical" evidence="12">
    <location>
        <begin position="12"/>
        <end position="33"/>
    </location>
</feature>
<feature type="transmembrane region" description="Helical" evidence="12">
    <location>
        <begin position="84"/>
        <end position="105"/>
    </location>
</feature>
<evidence type="ECO:0000313" key="13">
    <source>
        <dbReference type="EMBL" id="GFG39319.1"/>
    </source>
</evidence>